<evidence type="ECO:0000256" key="2">
    <source>
        <dbReference type="ARBA" id="ARBA00022692"/>
    </source>
</evidence>
<dbReference type="GO" id="GO:0016020">
    <property type="term" value="C:membrane"/>
    <property type="evidence" value="ECO:0007669"/>
    <property type="project" value="UniProtKB-SubCell"/>
</dbReference>
<dbReference type="STRING" id="407821.A0A087UHV6"/>
<evidence type="ECO:0000256" key="4">
    <source>
        <dbReference type="ARBA" id="ARBA00023136"/>
    </source>
</evidence>
<accession>A0A087UHV6</accession>
<protein>
    <submittedName>
        <fullName evidence="6">Uncharacterized protein</fullName>
    </submittedName>
</protein>
<dbReference type="OrthoDB" id="10062378at2759"/>
<feature type="non-terminal residue" evidence="6">
    <location>
        <position position="216"/>
    </location>
</feature>
<dbReference type="PANTHER" id="PTHR21284">
    <property type="entry name" value="EG:80H7.2 PROTEIN"/>
    <property type="match status" value="1"/>
</dbReference>
<name>A0A087UHV6_STEMI</name>
<dbReference type="Proteomes" id="UP000054359">
    <property type="component" value="Unassembled WGS sequence"/>
</dbReference>
<dbReference type="OMA" id="GFYISVQ"/>
<dbReference type="GO" id="GO:0035151">
    <property type="term" value="P:regulation of tube size, open tracheal system"/>
    <property type="evidence" value="ECO:0007669"/>
    <property type="project" value="TreeGrafter"/>
</dbReference>
<gene>
    <name evidence="6" type="ORF">X975_00950</name>
</gene>
<keyword evidence="2 5" id="KW-0812">Transmembrane</keyword>
<dbReference type="AlphaFoldDB" id="A0A087UHV6"/>
<evidence type="ECO:0000256" key="5">
    <source>
        <dbReference type="SAM" id="Phobius"/>
    </source>
</evidence>
<comment type="subcellular location">
    <subcellularLocation>
        <location evidence="1">Membrane</location>
        <topology evidence="1">Multi-pass membrane protein</topology>
    </subcellularLocation>
</comment>
<dbReference type="Pfam" id="PF13903">
    <property type="entry name" value="Claudin_2"/>
    <property type="match status" value="1"/>
</dbReference>
<evidence type="ECO:0000256" key="3">
    <source>
        <dbReference type="ARBA" id="ARBA00022989"/>
    </source>
</evidence>
<dbReference type="Gene3D" id="1.20.140.150">
    <property type="match status" value="1"/>
</dbReference>
<feature type="transmembrane region" description="Helical" evidence="5">
    <location>
        <begin position="170"/>
        <end position="191"/>
    </location>
</feature>
<feature type="transmembrane region" description="Helical" evidence="5">
    <location>
        <begin position="128"/>
        <end position="150"/>
    </location>
</feature>
<organism evidence="6 7">
    <name type="scientific">Stegodyphus mimosarum</name>
    <name type="common">African social velvet spider</name>
    <dbReference type="NCBI Taxonomy" id="407821"/>
    <lineage>
        <taxon>Eukaryota</taxon>
        <taxon>Metazoa</taxon>
        <taxon>Ecdysozoa</taxon>
        <taxon>Arthropoda</taxon>
        <taxon>Chelicerata</taxon>
        <taxon>Arachnida</taxon>
        <taxon>Araneae</taxon>
        <taxon>Araneomorphae</taxon>
        <taxon>Entelegynae</taxon>
        <taxon>Eresoidea</taxon>
        <taxon>Eresidae</taxon>
        <taxon>Stegodyphus</taxon>
    </lineage>
</organism>
<evidence type="ECO:0000313" key="6">
    <source>
        <dbReference type="EMBL" id="KFM76945.1"/>
    </source>
</evidence>
<proteinExistence type="predicted"/>
<keyword evidence="7" id="KW-1185">Reference proteome</keyword>
<dbReference type="InterPro" id="IPR004031">
    <property type="entry name" value="PMP22/EMP/MP20/Claudin"/>
</dbReference>
<evidence type="ECO:0000313" key="7">
    <source>
        <dbReference type="Proteomes" id="UP000054359"/>
    </source>
</evidence>
<reference evidence="6 7" key="1">
    <citation type="submission" date="2013-11" db="EMBL/GenBank/DDBJ databases">
        <title>Genome sequencing of Stegodyphus mimosarum.</title>
        <authorList>
            <person name="Bechsgaard J."/>
        </authorList>
    </citation>
    <scope>NUCLEOTIDE SEQUENCE [LARGE SCALE GENOMIC DNA]</scope>
</reference>
<dbReference type="GO" id="GO:0019991">
    <property type="term" value="P:septate junction assembly"/>
    <property type="evidence" value="ECO:0007669"/>
    <property type="project" value="TreeGrafter"/>
</dbReference>
<feature type="transmembrane region" description="Helical" evidence="5">
    <location>
        <begin position="91"/>
        <end position="116"/>
    </location>
</feature>
<sequence>MNTGKFYPVMLLASATLGLSAVCIIISFTTPYWLVSDGLAPEEKFQRLGLWEACFKRFVDIYYRYDREFQGCKWIFDEDYNVIHDFLSPPFFVAVQVLFTLGLVCLILACLVLMVFTMCLISDKDVLILKLLASLVFISGIFSTTAVITFGALGDERNWMPDPDHNYLSWSFGLAVIGALLELGSGSLFVVESRLAQRRIQDKNQQVFTLNQVSKA</sequence>
<keyword evidence="4 5" id="KW-0472">Membrane</keyword>
<evidence type="ECO:0000256" key="1">
    <source>
        <dbReference type="ARBA" id="ARBA00004141"/>
    </source>
</evidence>
<feature type="transmembrane region" description="Helical" evidence="5">
    <location>
        <begin position="12"/>
        <end position="34"/>
    </location>
</feature>
<dbReference type="EMBL" id="KK119873">
    <property type="protein sequence ID" value="KFM76945.1"/>
    <property type="molecule type" value="Genomic_DNA"/>
</dbReference>
<dbReference type="PANTHER" id="PTHR21284:SF6">
    <property type="entry name" value="SINUOUS"/>
    <property type="match status" value="1"/>
</dbReference>
<keyword evidence="3 5" id="KW-1133">Transmembrane helix</keyword>
<dbReference type="GO" id="GO:0005918">
    <property type="term" value="C:septate junction"/>
    <property type="evidence" value="ECO:0007669"/>
    <property type="project" value="TreeGrafter"/>
</dbReference>